<dbReference type="GO" id="GO:0008270">
    <property type="term" value="F:zinc ion binding"/>
    <property type="evidence" value="ECO:0007669"/>
    <property type="project" value="UniProtKB-UniRule"/>
</dbReference>
<dbReference type="GO" id="GO:0006508">
    <property type="term" value="P:proteolysis"/>
    <property type="evidence" value="ECO:0007669"/>
    <property type="project" value="UniProtKB-KW"/>
</dbReference>
<comment type="cofactor">
    <cofactor evidence="5 6">
        <name>Zn(2+)</name>
        <dbReference type="ChEBI" id="CHEBI:29105"/>
    </cofactor>
    <text evidence="5 6">Binds 1 zinc ion per subunit.</text>
</comment>
<keyword evidence="5 6" id="KW-0862">Zinc</keyword>
<reference evidence="9" key="2">
    <citation type="submission" date="2025-08" db="UniProtKB">
        <authorList>
            <consortium name="Ensembl"/>
        </authorList>
    </citation>
    <scope>IDENTIFICATION</scope>
</reference>
<feature type="binding site" evidence="5">
    <location>
        <position position="66"/>
    </location>
    <ligand>
        <name>Zn(2+)</name>
        <dbReference type="ChEBI" id="CHEBI:29105"/>
        <note>catalytic</note>
    </ligand>
</feature>
<dbReference type="PANTHER" id="PTHR10127:SF901">
    <property type="entry name" value="METALLOENDOPEPTIDASE"/>
    <property type="match status" value="1"/>
</dbReference>
<keyword evidence="5 6" id="KW-0482">Metalloprotease</keyword>
<dbReference type="GO" id="GO:0004222">
    <property type="term" value="F:metalloendopeptidase activity"/>
    <property type="evidence" value="ECO:0007669"/>
    <property type="project" value="UniProtKB-UniRule"/>
</dbReference>
<feature type="domain" description="ShKT" evidence="7">
    <location>
        <begin position="212"/>
        <end position="250"/>
    </location>
</feature>
<feature type="binding site" evidence="5">
    <location>
        <position position="76"/>
    </location>
    <ligand>
        <name>Zn(2+)</name>
        <dbReference type="ChEBI" id="CHEBI:29105"/>
        <note>catalytic</note>
    </ligand>
</feature>
<keyword evidence="5 6" id="KW-0479">Metal-binding</keyword>
<reference evidence="10" key="1">
    <citation type="submission" date="2003-08" db="EMBL/GenBank/DDBJ databases">
        <authorList>
            <person name="Birren B."/>
            <person name="Nusbaum C."/>
            <person name="Abebe A."/>
            <person name="Abouelleil A."/>
            <person name="Adekoya E."/>
            <person name="Ait-zahra M."/>
            <person name="Allen N."/>
            <person name="Allen T."/>
            <person name="An P."/>
            <person name="Anderson M."/>
            <person name="Anderson S."/>
            <person name="Arachchi H."/>
            <person name="Armbruster J."/>
            <person name="Bachantsang P."/>
            <person name="Baldwin J."/>
            <person name="Barry A."/>
            <person name="Bayul T."/>
            <person name="Blitshsteyn B."/>
            <person name="Bloom T."/>
            <person name="Blye J."/>
            <person name="Boguslavskiy L."/>
            <person name="Borowsky M."/>
            <person name="Boukhgalter B."/>
            <person name="Brunache A."/>
            <person name="Butler J."/>
            <person name="Calixte N."/>
            <person name="Calvo S."/>
            <person name="Camarata J."/>
            <person name="Campo K."/>
            <person name="Chang J."/>
            <person name="Cheshatsang Y."/>
            <person name="Citroen M."/>
            <person name="Collymore A."/>
            <person name="Considine T."/>
            <person name="Cook A."/>
            <person name="Cooke P."/>
            <person name="Corum B."/>
            <person name="Cuomo C."/>
            <person name="David R."/>
            <person name="Dawoe T."/>
            <person name="Degray S."/>
            <person name="Dodge S."/>
            <person name="Dooley K."/>
            <person name="Dorje P."/>
            <person name="Dorjee K."/>
            <person name="Dorris L."/>
            <person name="Duffey N."/>
            <person name="Dupes A."/>
            <person name="Elkins T."/>
            <person name="Engels R."/>
            <person name="Erickson J."/>
            <person name="Farina A."/>
            <person name="Faro S."/>
            <person name="Ferreira P."/>
            <person name="Fischer H."/>
            <person name="Fitzgerald M."/>
            <person name="Foley K."/>
            <person name="Gage D."/>
            <person name="Galagan J."/>
            <person name="Gearin G."/>
            <person name="Gnerre S."/>
            <person name="Gnirke A."/>
            <person name="Goyette A."/>
            <person name="Graham J."/>
            <person name="Grandbois E."/>
            <person name="Gyaltsen K."/>
            <person name="Hafez N."/>
            <person name="Hagopian D."/>
            <person name="Hagos B."/>
            <person name="Hall J."/>
            <person name="Hatcher B."/>
            <person name="Heller A."/>
            <person name="Higgins H."/>
            <person name="Honan T."/>
            <person name="Horn A."/>
            <person name="Houde N."/>
            <person name="Hughes L."/>
            <person name="Hulme W."/>
            <person name="Husby E."/>
            <person name="Iliev I."/>
            <person name="Jaffe D."/>
            <person name="Jones C."/>
            <person name="Kamal M."/>
            <person name="Kamat A."/>
            <person name="Kamvysselis M."/>
            <person name="Karlsson E."/>
            <person name="Kells C."/>
            <person name="Kieu A."/>
            <person name="Kisner P."/>
            <person name="Kodira C."/>
            <person name="Kulbokas E."/>
            <person name="Labutti K."/>
            <person name="Lama D."/>
            <person name="Landers T."/>
            <person name="Leger J."/>
            <person name="Levine S."/>
            <person name="Lewis D."/>
            <person name="Lewis T."/>
            <person name="Lindblad-toh K."/>
            <person name="Liu X."/>
            <person name="Lokyitsang T."/>
            <person name="Lokyitsang Y."/>
            <person name="Lucien O."/>
            <person name="Lui A."/>
            <person name="Ma L.J."/>
            <person name="Mabbitt R."/>
            <person name="Macdonald J."/>
            <person name="Maclean C."/>
            <person name="Major J."/>
            <person name="Manning J."/>
            <person name="Marabella R."/>
            <person name="Maru K."/>
            <person name="Matthews C."/>
            <person name="Mauceli E."/>
            <person name="Mccarthy M."/>
            <person name="Mcdonough S."/>
            <person name="Mcghee T."/>
            <person name="Meldrim J."/>
            <person name="Meneus L."/>
            <person name="Mesirov J."/>
            <person name="Mihalev A."/>
            <person name="Mihova T."/>
            <person name="Mikkelsen T."/>
            <person name="Mlenga V."/>
            <person name="Moru K."/>
            <person name="Mozes J."/>
            <person name="Mulrain L."/>
            <person name="Munson G."/>
            <person name="Naylor J."/>
            <person name="Newes C."/>
            <person name="Nguyen C."/>
            <person name="Nguyen N."/>
            <person name="Nguyen T."/>
            <person name="Nicol R."/>
            <person name="Nielsen C."/>
            <person name="Nizzari M."/>
            <person name="Norbu C."/>
            <person name="Norbu N."/>
            <person name="O'donnell P."/>
            <person name="Okoawo O."/>
            <person name="O'leary S."/>
            <person name="Omotosho B."/>
            <person name="O'neill K."/>
            <person name="Osman S."/>
            <person name="Parker S."/>
            <person name="Perrin D."/>
            <person name="Phunkhang P."/>
            <person name="Piqani B."/>
            <person name="Purcell S."/>
            <person name="Rachupka T."/>
            <person name="Ramasamy U."/>
            <person name="Rameau R."/>
            <person name="Ray V."/>
            <person name="Raymond C."/>
            <person name="Retta R."/>
            <person name="Richardson S."/>
            <person name="Rise C."/>
            <person name="Rodriguez J."/>
            <person name="Rogers J."/>
            <person name="Rogov P."/>
            <person name="Rutman M."/>
            <person name="Schupbach R."/>
            <person name="Seaman C."/>
            <person name="Settipalli S."/>
            <person name="Sharpe T."/>
            <person name="Sheridan J."/>
            <person name="Sherpa N."/>
            <person name="Shi J."/>
            <person name="Smirnov S."/>
            <person name="Smith C."/>
            <person name="Sougnez C."/>
            <person name="Spencer B."/>
            <person name="Stalker J."/>
            <person name="Stange-thomann N."/>
            <person name="Stavropoulos S."/>
            <person name="Stetson K."/>
            <person name="Stone C."/>
            <person name="Stone S."/>
            <person name="Stubbs M."/>
            <person name="Talamas J."/>
            <person name="Tchuinga P."/>
            <person name="Tenzing P."/>
            <person name="Tesfaye S."/>
            <person name="Theodore J."/>
            <person name="Thoulutsang Y."/>
            <person name="Topham K."/>
            <person name="Towey S."/>
            <person name="Tsamla T."/>
            <person name="Tsomo N."/>
            <person name="Vallee D."/>
            <person name="Vassiliev H."/>
            <person name="Venkataraman V."/>
            <person name="Vinson J."/>
            <person name="Vo A."/>
            <person name="Wade C."/>
            <person name="Wang S."/>
            <person name="Wangchuk T."/>
            <person name="Wangdi T."/>
            <person name="Whittaker C."/>
            <person name="Wilkinson J."/>
            <person name="Wu Y."/>
            <person name="Wyman D."/>
            <person name="Yadav S."/>
            <person name="Yang S."/>
            <person name="Yang X."/>
            <person name="Yeager S."/>
            <person name="Yee E."/>
            <person name="Young G."/>
            <person name="Zainoun J."/>
            <person name="Zembeck L."/>
            <person name="Zimmer A."/>
            <person name="Zody M."/>
            <person name="Lander E."/>
        </authorList>
    </citation>
    <scope>NUCLEOTIDE SEQUENCE [LARGE SCALE GENOMIC DNA]</scope>
</reference>
<dbReference type="HOGENOM" id="CLU_017286_0_3_1"/>
<dbReference type="Pfam" id="PF01400">
    <property type="entry name" value="Astacin"/>
    <property type="match status" value="1"/>
</dbReference>
<evidence type="ECO:0000256" key="5">
    <source>
        <dbReference type="PROSITE-ProRule" id="PRU01211"/>
    </source>
</evidence>
<dbReference type="PROSITE" id="PS51670">
    <property type="entry name" value="SHKT"/>
    <property type="match status" value="1"/>
</dbReference>
<dbReference type="InterPro" id="IPR001506">
    <property type="entry name" value="Peptidase_M12A"/>
</dbReference>
<dbReference type="SMART" id="SM00235">
    <property type="entry name" value="ZnMc"/>
    <property type="match status" value="1"/>
</dbReference>
<dbReference type="Proteomes" id="UP000007875">
    <property type="component" value="Unassembled WGS sequence"/>
</dbReference>
<dbReference type="Gene3D" id="3.40.390.10">
    <property type="entry name" value="Collagenase (Catalytic Domain)"/>
    <property type="match status" value="1"/>
</dbReference>
<evidence type="ECO:0000313" key="10">
    <source>
        <dbReference type="Proteomes" id="UP000007875"/>
    </source>
</evidence>
<dbReference type="AlphaFoldDB" id="H2ZBH6"/>
<dbReference type="InParanoid" id="H2ZBH6"/>
<feature type="binding site" evidence="5">
    <location>
        <position position="70"/>
    </location>
    <ligand>
        <name>Zn(2+)</name>
        <dbReference type="ChEBI" id="CHEBI:29105"/>
        <note>catalytic</note>
    </ligand>
</feature>
<evidence type="ECO:0000256" key="4">
    <source>
        <dbReference type="PROSITE-ProRule" id="PRU01005"/>
    </source>
</evidence>
<evidence type="ECO:0000313" key="9">
    <source>
        <dbReference type="Ensembl" id="ENSCSAVP00000014941.1"/>
    </source>
</evidence>
<dbReference type="InterPro" id="IPR006026">
    <property type="entry name" value="Peptidase_Metallo"/>
</dbReference>
<comment type="function">
    <text evidence="1">Metalloprotease.</text>
</comment>
<evidence type="ECO:0000256" key="6">
    <source>
        <dbReference type="RuleBase" id="RU361183"/>
    </source>
</evidence>
<feature type="domain" description="Peptidase M12A" evidence="8">
    <location>
        <begin position="1"/>
        <end position="168"/>
    </location>
</feature>
<dbReference type="PANTHER" id="PTHR10127">
    <property type="entry name" value="DISCOIDIN, CUB, EGF, LAMININ , AND ZINC METALLOPROTEASE DOMAIN CONTAINING"/>
    <property type="match status" value="1"/>
</dbReference>
<evidence type="ECO:0000256" key="3">
    <source>
        <dbReference type="ARBA" id="ARBA00022801"/>
    </source>
</evidence>
<protein>
    <recommendedName>
        <fullName evidence="6">Metalloendopeptidase</fullName>
        <ecNumber evidence="6">3.4.24.-</ecNumber>
    </recommendedName>
</protein>
<evidence type="ECO:0000256" key="2">
    <source>
        <dbReference type="ARBA" id="ARBA00022670"/>
    </source>
</evidence>
<organism evidence="9 10">
    <name type="scientific">Ciona savignyi</name>
    <name type="common">Pacific transparent sea squirt</name>
    <dbReference type="NCBI Taxonomy" id="51511"/>
    <lineage>
        <taxon>Eukaryota</taxon>
        <taxon>Metazoa</taxon>
        <taxon>Chordata</taxon>
        <taxon>Tunicata</taxon>
        <taxon>Ascidiacea</taxon>
        <taxon>Phlebobranchia</taxon>
        <taxon>Cionidae</taxon>
        <taxon>Ciona</taxon>
    </lineage>
</organism>
<dbReference type="InterPro" id="IPR024079">
    <property type="entry name" value="MetalloPept_cat_dom_sf"/>
</dbReference>
<evidence type="ECO:0000259" key="8">
    <source>
        <dbReference type="PROSITE" id="PS51864"/>
    </source>
</evidence>
<reference evidence="9" key="3">
    <citation type="submission" date="2025-09" db="UniProtKB">
        <authorList>
            <consortium name="Ensembl"/>
        </authorList>
    </citation>
    <scope>IDENTIFICATION</scope>
</reference>
<dbReference type="OMA" id="DYNCETR"/>
<dbReference type="STRING" id="51511.ENSCSAVP00000014941"/>
<keyword evidence="10" id="KW-1185">Reference proteome</keyword>
<dbReference type="PRINTS" id="PR00480">
    <property type="entry name" value="ASTACIN"/>
</dbReference>
<name>H2ZBH6_CIOSA</name>
<dbReference type="Ensembl" id="ENSCSAVT00000015115.1">
    <property type="protein sequence ID" value="ENSCSAVP00000014941.1"/>
    <property type="gene ID" value="ENSCSAVG00000008752.1"/>
</dbReference>
<evidence type="ECO:0000256" key="1">
    <source>
        <dbReference type="ARBA" id="ARBA00002657"/>
    </source>
</evidence>
<evidence type="ECO:0000259" key="7">
    <source>
        <dbReference type="PROSITE" id="PS51670"/>
    </source>
</evidence>
<dbReference type="Pfam" id="PF01549">
    <property type="entry name" value="ShK"/>
    <property type="match status" value="2"/>
</dbReference>
<proteinExistence type="predicted"/>
<dbReference type="GeneTree" id="ENSGT00940000170755"/>
<feature type="active site" evidence="5">
    <location>
        <position position="67"/>
    </location>
</feature>
<keyword evidence="3 5" id="KW-0378">Hydrolase</keyword>
<sequence>MEILKAIEEININTCVEFVPRYVNDGRHDYVEFTKDGICSSAIGRQGGKQEVALGEDCNTKGGILHELMHILGFPHEHNRHDRDQHINVNWENITPEKRPSFQKRQFEDLILKDFPYDIRSIIHFDSFAFSSNGDPTLTDLSGFPLSTQGTRMSATDIDKIKVVYGCPDFLPMPPVLPQKCVDELFLCPEQAKNCACVFAPAFMLKYCCSSCELEADEMVDRFPFCPMWKDNCGKSEVLDSFCRKTCPRCVL</sequence>
<dbReference type="EC" id="3.4.24.-" evidence="6"/>
<dbReference type="eggNOG" id="KOG3714">
    <property type="taxonomic scope" value="Eukaryota"/>
</dbReference>
<comment type="caution">
    <text evidence="4">Lacks conserved residue(s) required for the propagation of feature annotation.</text>
</comment>
<keyword evidence="2 5" id="KW-0645">Protease</keyword>
<accession>H2ZBH6</accession>
<dbReference type="CDD" id="cd04280">
    <property type="entry name" value="ZnMc_astacin_like"/>
    <property type="match status" value="1"/>
</dbReference>
<dbReference type="SUPFAM" id="SSF55486">
    <property type="entry name" value="Metalloproteases ('zincins'), catalytic domain"/>
    <property type="match status" value="1"/>
</dbReference>
<dbReference type="PROSITE" id="PS51864">
    <property type="entry name" value="ASTACIN"/>
    <property type="match status" value="1"/>
</dbReference>
<dbReference type="InterPro" id="IPR003582">
    <property type="entry name" value="ShKT_dom"/>
</dbReference>
<dbReference type="InterPro" id="IPR034035">
    <property type="entry name" value="Astacin-like_dom"/>
</dbReference>